<protein>
    <submittedName>
        <fullName evidence="1">Uncharacterized protein</fullName>
    </submittedName>
</protein>
<organism evidence="1 2">
    <name type="scientific">Faecalibacillus intestinalis</name>
    <dbReference type="NCBI Taxonomy" id="1982626"/>
    <lineage>
        <taxon>Bacteria</taxon>
        <taxon>Bacillati</taxon>
        <taxon>Bacillota</taxon>
        <taxon>Erysipelotrichia</taxon>
        <taxon>Erysipelotrichales</taxon>
        <taxon>Coprobacillaceae</taxon>
        <taxon>Faecalibacillus</taxon>
    </lineage>
</organism>
<evidence type="ECO:0000313" key="1">
    <source>
        <dbReference type="EMBL" id="PST41116.1"/>
    </source>
</evidence>
<proteinExistence type="predicted"/>
<keyword evidence="2" id="KW-1185">Reference proteome</keyword>
<name>A0A2T3G0Q8_9FIRM</name>
<dbReference type="EMBL" id="PYLQ01000008">
    <property type="protein sequence ID" value="PST41116.1"/>
    <property type="molecule type" value="Genomic_DNA"/>
</dbReference>
<dbReference type="RefSeq" id="WP_107029805.1">
    <property type="nucleotide sequence ID" value="NZ_JAQEDF010000004.1"/>
</dbReference>
<gene>
    <name evidence="1" type="ORF">C7U54_07045</name>
</gene>
<comment type="caution">
    <text evidence="1">The sequence shown here is derived from an EMBL/GenBank/DDBJ whole genome shotgun (WGS) entry which is preliminary data.</text>
</comment>
<reference evidence="1 2" key="1">
    <citation type="journal article" date="2019" name="Int. J. Syst. Evol. Microbiol.">
        <title>Faecalibacillus intestinalis gen. nov., sp. nov. and Faecalibacillus faecis sp. nov., isolated from human faeces.</title>
        <authorList>
            <person name="Seo B."/>
            <person name="Jeon K."/>
            <person name="Baek I."/>
            <person name="Lee Y.M."/>
            <person name="Baek K."/>
            <person name="Ko G."/>
        </authorList>
    </citation>
    <scope>NUCLEOTIDE SEQUENCE [LARGE SCALE GENOMIC DNA]</scope>
    <source>
        <strain evidence="1 2">SNUG30099</strain>
    </source>
</reference>
<accession>A0A2T3G0Q8</accession>
<evidence type="ECO:0000313" key="2">
    <source>
        <dbReference type="Proteomes" id="UP000240974"/>
    </source>
</evidence>
<dbReference type="AlphaFoldDB" id="A0A2T3G0Q8"/>
<sequence>MYNVIVDESVFLFFKENNLKVLNSLKEIKKIIEIYPRRYKKYNDIDIMSVVNLDKINVSILYIIDDSNKTVYIKDAAFT</sequence>
<dbReference type="Proteomes" id="UP000240974">
    <property type="component" value="Unassembled WGS sequence"/>
</dbReference>